<sequence>MPGDFGFAWLDRWAHRSALRHTMGAYDAQIRGAVELSDLMLLRDSVLMLIKRDARAGRPVAEWPETVAKLLAEARPGIEARREAELAEVSLFVTHPPSGLRAKVLAAQAGESAAVVASAAQNDRIDAELAAPSARSARTLKLL</sequence>
<dbReference type="Proteomes" id="UP001501444">
    <property type="component" value="Unassembled WGS sequence"/>
</dbReference>
<organism evidence="1 2">
    <name type="scientific">Dactylosporangium salmoneum</name>
    <dbReference type="NCBI Taxonomy" id="53361"/>
    <lineage>
        <taxon>Bacteria</taxon>
        <taxon>Bacillati</taxon>
        <taxon>Actinomycetota</taxon>
        <taxon>Actinomycetes</taxon>
        <taxon>Micromonosporales</taxon>
        <taxon>Micromonosporaceae</taxon>
        <taxon>Dactylosporangium</taxon>
    </lineage>
</organism>
<gene>
    <name evidence="1" type="ORF">GCM10010170_103900</name>
</gene>
<accession>A0ABP5V3R1</accession>
<keyword evidence="2" id="KW-1185">Reference proteome</keyword>
<evidence type="ECO:0000313" key="2">
    <source>
        <dbReference type="Proteomes" id="UP001501444"/>
    </source>
</evidence>
<name>A0ABP5V3R1_9ACTN</name>
<dbReference type="RefSeq" id="WP_344620177.1">
    <property type="nucleotide sequence ID" value="NZ_BAAARV010000124.1"/>
</dbReference>
<evidence type="ECO:0000313" key="1">
    <source>
        <dbReference type="EMBL" id="GAA2391515.1"/>
    </source>
</evidence>
<evidence type="ECO:0008006" key="3">
    <source>
        <dbReference type="Google" id="ProtNLM"/>
    </source>
</evidence>
<comment type="caution">
    <text evidence="1">The sequence shown here is derived from an EMBL/GenBank/DDBJ whole genome shotgun (WGS) entry which is preliminary data.</text>
</comment>
<dbReference type="EMBL" id="BAAARV010000124">
    <property type="protein sequence ID" value="GAA2391515.1"/>
    <property type="molecule type" value="Genomic_DNA"/>
</dbReference>
<proteinExistence type="predicted"/>
<reference evidence="2" key="1">
    <citation type="journal article" date="2019" name="Int. J. Syst. Evol. Microbiol.">
        <title>The Global Catalogue of Microorganisms (GCM) 10K type strain sequencing project: providing services to taxonomists for standard genome sequencing and annotation.</title>
        <authorList>
            <consortium name="The Broad Institute Genomics Platform"/>
            <consortium name="The Broad Institute Genome Sequencing Center for Infectious Disease"/>
            <person name="Wu L."/>
            <person name="Ma J."/>
        </authorList>
    </citation>
    <scope>NUCLEOTIDE SEQUENCE [LARGE SCALE GENOMIC DNA]</scope>
    <source>
        <strain evidence="2">JCM 3272</strain>
    </source>
</reference>
<protein>
    <recommendedName>
        <fullName evidence="3">DUF222 domain-containing protein</fullName>
    </recommendedName>
</protein>